<dbReference type="Proteomes" id="UP000267128">
    <property type="component" value="Unassembled WGS sequence"/>
</dbReference>
<accession>A0A3N0CI31</accession>
<protein>
    <recommendedName>
        <fullName evidence="3">ParA family protein</fullName>
    </recommendedName>
</protein>
<evidence type="ECO:0008006" key="3">
    <source>
        <dbReference type="Google" id="ProtNLM"/>
    </source>
</evidence>
<reference evidence="1 2" key="1">
    <citation type="submission" date="2018-11" db="EMBL/GenBank/DDBJ databases">
        <authorList>
            <person name="Li F."/>
        </authorList>
    </citation>
    <scope>NUCLEOTIDE SEQUENCE [LARGE SCALE GENOMIC DNA]</scope>
    <source>
        <strain evidence="1 2">Gsoil 097</strain>
    </source>
</reference>
<sequence>MTSETPPRTASPSLLVVAAHAGAGATTVSVALADALAAALSDATGRSAREVHLIDGAPTERSGMLAATDRDMANAGSSWRMGRRKAVRVFRPVHSMSPSDLPPLPPCGSALVVTDSGTDWRTLTSTPNPLWPPQEGVELVVVFRATVPGVRQVEGALAALPDNPHVVGVGSKRWPTPVAAAFGPRLGSAQSKDRVALFPADRHLELNGIDTEPFSKPLASAATELIELIWPDITGASVNQTTHRNKKGLRR</sequence>
<proteinExistence type="predicted"/>
<organism evidence="1 2">
    <name type="scientific">Nocardioides marmoriginsengisoli</name>
    <dbReference type="NCBI Taxonomy" id="661483"/>
    <lineage>
        <taxon>Bacteria</taxon>
        <taxon>Bacillati</taxon>
        <taxon>Actinomycetota</taxon>
        <taxon>Actinomycetes</taxon>
        <taxon>Propionibacteriales</taxon>
        <taxon>Nocardioidaceae</taxon>
        <taxon>Nocardioides</taxon>
    </lineage>
</organism>
<evidence type="ECO:0000313" key="1">
    <source>
        <dbReference type="EMBL" id="RNL62686.1"/>
    </source>
</evidence>
<name>A0A3N0CI31_9ACTN</name>
<dbReference type="AlphaFoldDB" id="A0A3N0CI31"/>
<keyword evidence="2" id="KW-1185">Reference proteome</keyword>
<dbReference type="EMBL" id="RJSE01000007">
    <property type="protein sequence ID" value="RNL62686.1"/>
    <property type="molecule type" value="Genomic_DNA"/>
</dbReference>
<evidence type="ECO:0000313" key="2">
    <source>
        <dbReference type="Proteomes" id="UP000267128"/>
    </source>
</evidence>
<gene>
    <name evidence="1" type="ORF">EFK50_13105</name>
</gene>
<comment type="caution">
    <text evidence="1">The sequence shown here is derived from an EMBL/GenBank/DDBJ whole genome shotgun (WGS) entry which is preliminary data.</text>
</comment>